<evidence type="ECO:0000313" key="2">
    <source>
        <dbReference type="Proteomes" id="UP000460654"/>
    </source>
</evidence>
<keyword evidence="1" id="KW-0378">Hydrolase</keyword>
<dbReference type="Proteomes" id="UP000460654">
    <property type="component" value="Unassembled WGS sequence"/>
</dbReference>
<dbReference type="EMBL" id="QYOH01000315">
    <property type="protein sequence ID" value="TXU25392.1"/>
    <property type="molecule type" value="Genomic_DNA"/>
</dbReference>
<name>A0A8T9CQ01_ECOLX</name>
<accession>A0A8T9CQ01</accession>
<keyword evidence="1" id="KW-0347">Helicase</keyword>
<gene>
    <name evidence="1" type="ORF">D4N09_28220</name>
</gene>
<keyword evidence="1" id="KW-0067">ATP-binding</keyword>
<organism evidence="1 2">
    <name type="scientific">Escherichia coli</name>
    <dbReference type="NCBI Taxonomy" id="562"/>
    <lineage>
        <taxon>Bacteria</taxon>
        <taxon>Pseudomonadati</taxon>
        <taxon>Pseudomonadota</taxon>
        <taxon>Gammaproteobacteria</taxon>
        <taxon>Enterobacterales</taxon>
        <taxon>Enterobacteriaceae</taxon>
        <taxon>Escherichia</taxon>
    </lineage>
</organism>
<proteinExistence type="predicted"/>
<comment type="caution">
    <text evidence="1">The sequence shown here is derived from an EMBL/GenBank/DDBJ whole genome shotgun (WGS) entry which is preliminary data.</text>
</comment>
<evidence type="ECO:0000313" key="1">
    <source>
        <dbReference type="EMBL" id="TXU25392.1"/>
    </source>
</evidence>
<dbReference type="AlphaFoldDB" id="A0A8T9CQ01"/>
<keyword evidence="1" id="KW-0547">Nucleotide-binding</keyword>
<reference evidence="1 2" key="1">
    <citation type="submission" date="2018-09" db="EMBL/GenBank/DDBJ databases">
        <title>Persistent metagenomic signatures of early life antibiotic treatment in the infant gut microbiota and resistome.</title>
        <authorList>
            <person name="Gasparrini A.J."/>
        </authorList>
    </citation>
    <scope>NUCLEOTIDE SEQUENCE [LARGE SCALE GENOMIC DNA]</scope>
    <source>
        <strain evidence="1 2">T0181B.E-10</strain>
    </source>
</reference>
<protein>
    <submittedName>
        <fullName evidence="1">ATP-dependent DNA helicase RecQ</fullName>
    </submittedName>
</protein>
<sequence>KILQKFYEYQSHPPELTCGGCPGCRQKGKRAFSPTVGTDVQILRSEPKKKALFVGAEKKVYYNENMKLHSLLMELRVTLRSLITSGEYVFIRADRAVFLQLENNLDSLSHFWSAQKMTAPASDGPEIVIIPNTANAFPDLPMTRFERIIIAPEHLADPQFPHRTWCASAANALSLDSFIRQLQHVNN</sequence>
<dbReference type="GO" id="GO:0004386">
    <property type="term" value="F:helicase activity"/>
    <property type="evidence" value="ECO:0007669"/>
    <property type="project" value="UniProtKB-KW"/>
</dbReference>
<feature type="non-terminal residue" evidence="1">
    <location>
        <position position="1"/>
    </location>
</feature>